<dbReference type="NCBIfam" id="TIGR01764">
    <property type="entry name" value="excise"/>
    <property type="match status" value="1"/>
</dbReference>
<protein>
    <recommendedName>
        <fullName evidence="1">Helix-turn-helix domain-containing protein</fullName>
    </recommendedName>
</protein>
<comment type="caution">
    <text evidence="2">The sequence shown here is derived from an EMBL/GenBank/DDBJ whole genome shotgun (WGS) entry which is preliminary data.</text>
</comment>
<dbReference type="InterPro" id="IPR010093">
    <property type="entry name" value="SinI_DNA-bd"/>
</dbReference>
<dbReference type="Proteomes" id="UP001500187">
    <property type="component" value="Unassembled WGS sequence"/>
</dbReference>
<organism evidence="2 3">
    <name type="scientific">Rothia endophytica</name>
    <dbReference type="NCBI Taxonomy" id="1324766"/>
    <lineage>
        <taxon>Bacteria</taxon>
        <taxon>Bacillati</taxon>
        <taxon>Actinomycetota</taxon>
        <taxon>Actinomycetes</taxon>
        <taxon>Micrococcales</taxon>
        <taxon>Micrococcaceae</taxon>
        <taxon>Rothia</taxon>
    </lineage>
</organism>
<dbReference type="EMBL" id="BAABKP010000001">
    <property type="protein sequence ID" value="GAA4791350.1"/>
    <property type="molecule type" value="Genomic_DNA"/>
</dbReference>
<evidence type="ECO:0000313" key="3">
    <source>
        <dbReference type="Proteomes" id="UP001500187"/>
    </source>
</evidence>
<keyword evidence="3" id="KW-1185">Reference proteome</keyword>
<feature type="domain" description="Helix-turn-helix" evidence="1">
    <location>
        <begin position="6"/>
        <end position="56"/>
    </location>
</feature>
<evidence type="ECO:0000259" key="1">
    <source>
        <dbReference type="Pfam" id="PF12728"/>
    </source>
</evidence>
<gene>
    <name evidence="2" type="ORF">GCM10023352_06830</name>
</gene>
<proteinExistence type="predicted"/>
<reference evidence="3" key="1">
    <citation type="journal article" date="2019" name="Int. J. Syst. Evol. Microbiol.">
        <title>The Global Catalogue of Microorganisms (GCM) 10K type strain sequencing project: providing services to taxonomists for standard genome sequencing and annotation.</title>
        <authorList>
            <consortium name="The Broad Institute Genomics Platform"/>
            <consortium name="The Broad Institute Genome Sequencing Center for Infectious Disease"/>
            <person name="Wu L."/>
            <person name="Ma J."/>
        </authorList>
    </citation>
    <scope>NUCLEOTIDE SEQUENCE [LARGE SCALE GENOMIC DNA]</scope>
    <source>
        <strain evidence="3">JCM 18541</strain>
    </source>
</reference>
<dbReference type="Pfam" id="PF12728">
    <property type="entry name" value="HTH_17"/>
    <property type="match status" value="1"/>
</dbReference>
<name>A0ABP9B866_9MICC</name>
<evidence type="ECO:0000313" key="2">
    <source>
        <dbReference type="EMBL" id="GAA4791350.1"/>
    </source>
</evidence>
<accession>A0ABP9B866</accession>
<sequence length="75" mass="8699">MVEQRFLTLTDVSEILNISLSQTRALVRTGELKGIQIGGRNQWRVESSMLEQYIQAMYQKTEESIKTEQLDHQEA</sequence>
<dbReference type="InterPro" id="IPR041657">
    <property type="entry name" value="HTH_17"/>
</dbReference>
<dbReference type="RefSeq" id="WP_345444775.1">
    <property type="nucleotide sequence ID" value="NZ_BAABKP010000001.1"/>
</dbReference>